<dbReference type="Proteomes" id="UP000324091">
    <property type="component" value="Chromosome 1"/>
</dbReference>
<feature type="region of interest" description="Disordered" evidence="1">
    <location>
        <begin position="47"/>
        <end position="78"/>
    </location>
</feature>
<evidence type="ECO:0000313" key="2">
    <source>
        <dbReference type="EMBL" id="TWW82214.1"/>
    </source>
</evidence>
<keyword evidence="3" id="KW-1185">Reference proteome</keyword>
<evidence type="ECO:0000256" key="1">
    <source>
        <dbReference type="SAM" id="MobiDB-lite"/>
    </source>
</evidence>
<gene>
    <name evidence="2" type="ORF">D4764_01G0020290</name>
</gene>
<accession>A0A5C6PRB3</accession>
<comment type="caution">
    <text evidence="2">The sequence shown here is derived from an EMBL/GenBank/DDBJ whole genome shotgun (WGS) entry which is preliminary data.</text>
</comment>
<organism evidence="2 3">
    <name type="scientific">Takifugu flavidus</name>
    <name type="common">sansaifugu</name>
    <dbReference type="NCBI Taxonomy" id="433684"/>
    <lineage>
        <taxon>Eukaryota</taxon>
        <taxon>Metazoa</taxon>
        <taxon>Chordata</taxon>
        <taxon>Craniata</taxon>
        <taxon>Vertebrata</taxon>
        <taxon>Euteleostomi</taxon>
        <taxon>Actinopterygii</taxon>
        <taxon>Neopterygii</taxon>
        <taxon>Teleostei</taxon>
        <taxon>Neoteleostei</taxon>
        <taxon>Acanthomorphata</taxon>
        <taxon>Eupercaria</taxon>
        <taxon>Tetraodontiformes</taxon>
        <taxon>Tetradontoidea</taxon>
        <taxon>Tetraodontidae</taxon>
        <taxon>Takifugu</taxon>
    </lineage>
</organism>
<proteinExistence type="predicted"/>
<protein>
    <submittedName>
        <fullName evidence="2">Uncharacterized protein</fullName>
    </submittedName>
</protein>
<dbReference type="EMBL" id="RHFK02000001">
    <property type="protein sequence ID" value="TWW82214.1"/>
    <property type="molecule type" value="Genomic_DNA"/>
</dbReference>
<name>A0A5C6PRB3_9TELE</name>
<dbReference type="AlphaFoldDB" id="A0A5C6PRB3"/>
<reference evidence="2 3" key="1">
    <citation type="submission" date="2019-04" db="EMBL/GenBank/DDBJ databases">
        <title>Chromosome genome assembly for Takifugu flavidus.</title>
        <authorList>
            <person name="Xiao S."/>
        </authorList>
    </citation>
    <scope>NUCLEOTIDE SEQUENCE [LARGE SCALE GENOMIC DNA]</scope>
    <source>
        <strain evidence="2">HTHZ2018</strain>
        <tissue evidence="2">Muscle</tissue>
    </source>
</reference>
<sequence>MDLGDRAELQNLDQSRVKYGETGLSHPVLKLDAQQWSRVLLPPCTPTKVPPSTYHSSAISSSTAERHQSPPLIQYTHGDDNELWGTELQAIEINGATIKTITHIRRVCFD</sequence>
<evidence type="ECO:0000313" key="3">
    <source>
        <dbReference type="Proteomes" id="UP000324091"/>
    </source>
</evidence>
<feature type="compositionally biased region" description="Low complexity" evidence="1">
    <location>
        <begin position="52"/>
        <end position="63"/>
    </location>
</feature>